<dbReference type="GO" id="GO:0003743">
    <property type="term" value="F:translation initiation factor activity"/>
    <property type="evidence" value="ECO:0000318"/>
    <property type="project" value="GO_Central"/>
</dbReference>
<evidence type="ECO:0000259" key="15">
    <source>
        <dbReference type="PROSITE" id="PS51722"/>
    </source>
</evidence>
<keyword evidence="9" id="KW-0809">Transit peptide</keyword>
<dbReference type="OMA" id="DPFVAGN"/>
<feature type="compositionally biased region" description="Basic and acidic residues" evidence="14">
    <location>
        <begin position="412"/>
        <end position="421"/>
    </location>
</feature>
<name>C8V429_EMENI</name>
<gene>
    <name evidence="16" type="ORF">ANIA_10535</name>
</gene>
<dbReference type="PANTHER" id="PTHR43381:SF20">
    <property type="entry name" value="TRANSLATION INITIATION FACTOR IF-2, MITOCHONDRIAL"/>
    <property type="match status" value="1"/>
</dbReference>
<dbReference type="PANTHER" id="PTHR43381">
    <property type="entry name" value="TRANSLATION INITIATION FACTOR IF-2-RELATED"/>
    <property type="match status" value="1"/>
</dbReference>
<evidence type="ECO:0000313" key="17">
    <source>
        <dbReference type="Proteomes" id="UP000000560"/>
    </source>
</evidence>
<dbReference type="InterPro" id="IPR053905">
    <property type="entry name" value="EF-G-like_DII"/>
</dbReference>
<comment type="subcellular location">
    <subcellularLocation>
        <location evidence="1">Mitochondrion</location>
    </subcellularLocation>
</comment>
<dbReference type="GO" id="GO:0005739">
    <property type="term" value="C:mitochondrion"/>
    <property type="evidence" value="ECO:0000318"/>
    <property type="project" value="GO_Central"/>
</dbReference>
<dbReference type="InterPro" id="IPR036925">
    <property type="entry name" value="TIF_IF2_dom3_sf"/>
</dbReference>
<dbReference type="GeneID" id="74896463"/>
<dbReference type="GO" id="GO:0005525">
    <property type="term" value="F:GTP binding"/>
    <property type="evidence" value="ECO:0007669"/>
    <property type="project" value="UniProtKB-KW"/>
</dbReference>
<keyword evidence="6" id="KW-0863">Zinc-finger</keyword>
<dbReference type="GO" id="GO:0070124">
    <property type="term" value="P:mitochondrial translational initiation"/>
    <property type="evidence" value="ECO:0000318"/>
    <property type="project" value="GO_Central"/>
</dbReference>
<dbReference type="InterPro" id="IPR009000">
    <property type="entry name" value="Transl_B-barrel_sf"/>
</dbReference>
<dbReference type="GO" id="GO:0005737">
    <property type="term" value="C:cytoplasm"/>
    <property type="evidence" value="ECO:0000318"/>
    <property type="project" value="GO_Central"/>
</dbReference>
<keyword evidence="11" id="KW-0342">GTP-binding</keyword>
<feature type="compositionally biased region" description="Low complexity" evidence="14">
    <location>
        <begin position="116"/>
        <end position="127"/>
    </location>
</feature>
<dbReference type="InterPro" id="IPR000795">
    <property type="entry name" value="T_Tr_GTP-bd_dom"/>
</dbReference>
<feature type="compositionally biased region" description="Polar residues" evidence="14">
    <location>
        <begin position="345"/>
        <end position="369"/>
    </location>
</feature>
<dbReference type="SUPFAM" id="SSF50447">
    <property type="entry name" value="Translation proteins"/>
    <property type="match status" value="1"/>
</dbReference>
<dbReference type="Gene3D" id="3.40.50.300">
    <property type="entry name" value="P-loop containing nucleotide triphosphate hydrolases"/>
    <property type="match status" value="1"/>
</dbReference>
<dbReference type="FunFam" id="3.40.50.10050:FF:000007">
    <property type="entry name" value="Sporozoite surface antigen MB2"/>
    <property type="match status" value="1"/>
</dbReference>
<keyword evidence="17" id="KW-1185">Reference proteome</keyword>
<dbReference type="STRING" id="227321.C8V429"/>
<accession>C8V429</accession>
<evidence type="ECO:0000256" key="2">
    <source>
        <dbReference type="ARBA" id="ARBA00007733"/>
    </source>
</evidence>
<dbReference type="eggNOG" id="KOG1145">
    <property type="taxonomic scope" value="Eukaryota"/>
</dbReference>
<feature type="domain" description="Tr-type G" evidence="15">
    <location>
        <begin position="623"/>
        <end position="791"/>
    </location>
</feature>
<keyword evidence="3 16" id="KW-0396">Initiation factor</keyword>
<dbReference type="PROSITE" id="PS51722">
    <property type="entry name" value="G_TR_2"/>
    <property type="match status" value="1"/>
</dbReference>
<keyword evidence="5" id="KW-0547">Nucleotide-binding</keyword>
<feature type="region of interest" description="Disordered" evidence="14">
    <location>
        <begin position="459"/>
        <end position="538"/>
    </location>
</feature>
<reference evidence="17" key="1">
    <citation type="journal article" date="2005" name="Nature">
        <title>Sequencing of Aspergillus nidulans and comparative analysis with A. fumigatus and A. oryzae.</title>
        <authorList>
            <person name="Galagan J.E."/>
            <person name="Calvo S.E."/>
            <person name="Cuomo C."/>
            <person name="Ma L.J."/>
            <person name="Wortman J.R."/>
            <person name="Batzoglou S."/>
            <person name="Lee S.I."/>
            <person name="Basturkmen M."/>
            <person name="Spevak C.C."/>
            <person name="Clutterbuck J."/>
            <person name="Kapitonov V."/>
            <person name="Jurka J."/>
            <person name="Scazzocchio C."/>
            <person name="Farman M."/>
            <person name="Butler J."/>
            <person name="Purcell S."/>
            <person name="Harris S."/>
            <person name="Braus G.H."/>
            <person name="Draht O."/>
            <person name="Busch S."/>
            <person name="D'Enfert C."/>
            <person name="Bouchier C."/>
            <person name="Goldman G.H."/>
            <person name="Bell-Pedersen D."/>
            <person name="Griffiths-Jones S."/>
            <person name="Doonan J.H."/>
            <person name="Yu J."/>
            <person name="Vienken K."/>
            <person name="Pain A."/>
            <person name="Freitag M."/>
            <person name="Selker E.U."/>
            <person name="Archer D.B."/>
            <person name="Penalva M.A."/>
            <person name="Oakley B.R."/>
            <person name="Momany M."/>
            <person name="Tanaka T."/>
            <person name="Kumagai T."/>
            <person name="Asai K."/>
            <person name="Machida M."/>
            <person name="Nierman W.C."/>
            <person name="Denning D.W."/>
            <person name="Caddick M."/>
            <person name="Hynes M."/>
            <person name="Paoletti M."/>
            <person name="Fischer R."/>
            <person name="Miller B."/>
            <person name="Dyer P."/>
            <person name="Sachs M.S."/>
            <person name="Osmani S.A."/>
            <person name="Birren B.W."/>
        </authorList>
    </citation>
    <scope>NUCLEOTIDE SEQUENCE [LARGE SCALE GENOMIC DNA]</scope>
    <source>
        <strain evidence="17">FGSC A4 / ATCC 38163 / CBS 112.46 / NRRL 194 / M139</strain>
    </source>
</reference>
<dbReference type="Pfam" id="PF11987">
    <property type="entry name" value="IF-2"/>
    <property type="match status" value="1"/>
</dbReference>
<dbReference type="SUPFAM" id="SSF52156">
    <property type="entry name" value="Initiation factor IF2/eIF5b, domain 3"/>
    <property type="match status" value="1"/>
</dbReference>
<feature type="region of interest" description="Disordered" evidence="14">
    <location>
        <begin position="1"/>
        <end position="29"/>
    </location>
</feature>
<keyword evidence="4" id="KW-0479">Metal-binding</keyword>
<keyword evidence="10" id="KW-0496">Mitochondrion</keyword>
<protein>
    <recommendedName>
        <fullName evidence="13">Translation initiation factor IF-2, mitochondrial</fullName>
    </recommendedName>
</protein>
<dbReference type="InterPro" id="IPR001876">
    <property type="entry name" value="Znf_RanBP2"/>
</dbReference>
<evidence type="ECO:0000256" key="11">
    <source>
        <dbReference type="ARBA" id="ARBA00023134"/>
    </source>
</evidence>
<feature type="compositionally biased region" description="Polar residues" evidence="14">
    <location>
        <begin position="178"/>
        <end position="187"/>
    </location>
</feature>
<dbReference type="Pfam" id="PF22042">
    <property type="entry name" value="EF-G_D2"/>
    <property type="match status" value="1"/>
</dbReference>
<dbReference type="Pfam" id="PF04760">
    <property type="entry name" value="IF2_N"/>
    <property type="match status" value="1"/>
</dbReference>
<evidence type="ECO:0000256" key="6">
    <source>
        <dbReference type="ARBA" id="ARBA00022771"/>
    </source>
</evidence>
<feature type="region of interest" description="Disordered" evidence="14">
    <location>
        <begin position="342"/>
        <end position="442"/>
    </location>
</feature>
<comment type="function">
    <text evidence="12">One of the essential components for the initiation of protein synthesis. Protects formylmethionyl-tRNA from spontaneous hydrolysis and promotes its binding to the 30S ribosomal subunits. Also involved in the hydrolysis of GTP during the formation of the 70S ribosomal complex.</text>
</comment>
<evidence type="ECO:0000256" key="7">
    <source>
        <dbReference type="ARBA" id="ARBA00022833"/>
    </source>
</evidence>
<dbReference type="CDD" id="cd03702">
    <property type="entry name" value="IF2_mtIF2_II"/>
    <property type="match status" value="1"/>
</dbReference>
<dbReference type="InterPro" id="IPR015760">
    <property type="entry name" value="TIF_IF2"/>
</dbReference>
<dbReference type="Proteomes" id="UP000000560">
    <property type="component" value="Chromosome II"/>
</dbReference>
<dbReference type="InterPro" id="IPR000178">
    <property type="entry name" value="TF_IF2_bacterial-like"/>
</dbReference>
<dbReference type="EMBL" id="BN001302">
    <property type="protein sequence ID" value="CBF74393.1"/>
    <property type="molecule type" value="Genomic_DNA"/>
</dbReference>
<dbReference type="FunFam" id="2.40.30.10:FF:000007">
    <property type="entry name" value="Translation initiation factor IF-2"/>
    <property type="match status" value="1"/>
</dbReference>
<dbReference type="CDD" id="cd01887">
    <property type="entry name" value="IF2_eIF5B"/>
    <property type="match status" value="1"/>
</dbReference>
<evidence type="ECO:0000256" key="4">
    <source>
        <dbReference type="ARBA" id="ARBA00022723"/>
    </source>
</evidence>
<feature type="non-terminal residue" evidence="16">
    <location>
        <position position="1062"/>
    </location>
</feature>
<dbReference type="NCBIfam" id="TIGR00487">
    <property type="entry name" value="IF-2"/>
    <property type="match status" value="1"/>
</dbReference>
<feature type="compositionally biased region" description="Polar residues" evidence="14">
    <location>
        <begin position="383"/>
        <end position="399"/>
    </location>
</feature>
<dbReference type="InterPro" id="IPR044145">
    <property type="entry name" value="IF2_II"/>
</dbReference>
<organism evidence="16 17">
    <name type="scientific">Emericella nidulans (strain FGSC A4 / ATCC 38163 / CBS 112.46 / NRRL 194 / M139)</name>
    <name type="common">Aspergillus nidulans</name>
    <dbReference type="NCBI Taxonomy" id="227321"/>
    <lineage>
        <taxon>Eukaryota</taxon>
        <taxon>Fungi</taxon>
        <taxon>Dikarya</taxon>
        <taxon>Ascomycota</taxon>
        <taxon>Pezizomycotina</taxon>
        <taxon>Eurotiomycetes</taxon>
        <taxon>Eurotiomycetidae</taxon>
        <taxon>Eurotiales</taxon>
        <taxon>Aspergillaceae</taxon>
        <taxon>Aspergillus</taxon>
        <taxon>Aspergillus subgen. Nidulantes</taxon>
    </lineage>
</organism>
<dbReference type="HOGENOM" id="CLU_006301_8_2_1"/>
<dbReference type="KEGG" id="ani:ANIA_10535"/>
<evidence type="ECO:0000256" key="8">
    <source>
        <dbReference type="ARBA" id="ARBA00022917"/>
    </source>
</evidence>
<dbReference type="Gene3D" id="2.40.30.10">
    <property type="entry name" value="Translation factors"/>
    <property type="match status" value="1"/>
</dbReference>
<dbReference type="InParanoid" id="C8V429"/>
<dbReference type="RefSeq" id="XP_050467320.1">
    <property type="nucleotide sequence ID" value="XM_050611275.1"/>
</dbReference>
<dbReference type="GO" id="GO:0008270">
    <property type="term" value="F:zinc ion binding"/>
    <property type="evidence" value="ECO:0007669"/>
    <property type="project" value="UniProtKB-KW"/>
</dbReference>
<dbReference type="GO" id="GO:0003924">
    <property type="term" value="F:GTPase activity"/>
    <property type="evidence" value="ECO:0007669"/>
    <property type="project" value="InterPro"/>
</dbReference>
<feature type="non-terminal residue" evidence="16">
    <location>
        <position position="1"/>
    </location>
</feature>
<sequence>SSEENDDKRPPTMQRRTIVQLSRRHPVDWPGTARLRNAAIAYNPRRCFHPALSRLNSSDSSSSSNSDDPSSPSTSQNSAPKFGSRWAPRQTSQPAALSPEEQAIRNALLTKSAAPSSSNTTTGSLGSPQPTPKFGPRWAPRQTSQPAALSPEEQAIRNALLPKTSGSSTSDSPKQDNVPASSTSVSKPGSRWAARQTSPSSTLSPDEQAIRDSLLFRTTRKKERQQDEAPSRRPPGSHRHSGSKTKAPPIDKESRDLQPLKEYEVNGASKLPKALRNQDWVCAECGFRCFGKHSICPMCKARRPGLINPSQGESRFKDWICPNCGFTCFGKHRLCPRCKARRPARNTNSGLTEPSSRDNIAGTSSPSDVKQSRGDTVAGAGINLTTDSPLEASEGSTGDSIEEPFKIRKKFAHDAEPDDGSRQSALRKHMEAKLAQAQEAGEEDLALRRRLKELRAAKRDKQEITELETDTWSPSTERRKSRGEKSRDEHNKKAKRRGGNRERESALEEEFDVDEYHRRREERKKKKKERRSKQADEQELSPLYLPEFISVSNFADVVGMRPAQLVERMEEMGFEDVSYSHVLDAETAGLIAAEFGYEPIVDTGAEQDLTAAPEPEDKSIWPSRPPVVTIMGHVDHGKTTILDWLRKSSVVASEHGGITQHIGAFSVTMPSGKKITFLDTPGHAAFLDMRRRGADVTDIVVLVVAADDSVKPQTVEAIKHATSAKVPIIVAMSKIDKEGINPERVKQDLSSHGIHVEDYGGDVQAIGVSGKTGQGMLELEEAIITLSEVLDHRADPDGFVEGWVIEASTKSYGRVATVLIRRGTLRPGDILVAGNTWARVRTLRNEAGVSISEATPGMPVEIDGWRENPTAGTELLQAEDEQHAKDVVEYRVEREETQRLGQDTAAINEARRDMIEKRRKEASEEEELTEEKLSGPKPINFVVKADVHGSAEAVENSITAIGNNEVYAKVLRSEVGPISESDIELAAAANGHIVCFNMPIDTTMSRMAQNLGVNIMDHNIIYKLVDDVKDTLSEQLAPSITKRVTGGAEVGKIFGISLKGRA</sequence>
<dbReference type="InterPro" id="IPR006847">
    <property type="entry name" value="IF2_N"/>
</dbReference>
<feature type="compositionally biased region" description="Polar residues" evidence="14">
    <location>
        <begin position="195"/>
        <end position="205"/>
    </location>
</feature>
<dbReference type="InterPro" id="IPR023115">
    <property type="entry name" value="TIF_IF2_dom3"/>
</dbReference>
<evidence type="ECO:0000256" key="5">
    <source>
        <dbReference type="ARBA" id="ARBA00022741"/>
    </source>
</evidence>
<evidence type="ECO:0000256" key="9">
    <source>
        <dbReference type="ARBA" id="ARBA00022946"/>
    </source>
</evidence>
<dbReference type="Pfam" id="PF00009">
    <property type="entry name" value="GTP_EFTU"/>
    <property type="match status" value="1"/>
</dbReference>
<evidence type="ECO:0000256" key="13">
    <source>
        <dbReference type="ARBA" id="ARBA00044200"/>
    </source>
</evidence>
<evidence type="ECO:0000256" key="14">
    <source>
        <dbReference type="SAM" id="MobiDB-lite"/>
    </source>
</evidence>
<evidence type="ECO:0000313" key="16">
    <source>
        <dbReference type="EMBL" id="CBF74393.1"/>
    </source>
</evidence>
<dbReference type="SMART" id="SM00547">
    <property type="entry name" value="ZnF_RBZ"/>
    <property type="match status" value="2"/>
</dbReference>
<comment type="similarity">
    <text evidence="2">Belongs to the TRAFAC class translation factor GTPase superfamily. Classic translation factor GTPase family. IF-2 subfamily.</text>
</comment>
<dbReference type="FunFam" id="3.40.50.300:FF:000019">
    <property type="entry name" value="Translation initiation factor IF-2"/>
    <property type="match status" value="1"/>
</dbReference>
<dbReference type="SUPFAM" id="SSF52540">
    <property type="entry name" value="P-loop containing nucleoside triphosphate hydrolases"/>
    <property type="match status" value="1"/>
</dbReference>
<feature type="region of interest" description="Disordered" evidence="14">
    <location>
        <begin position="51"/>
        <end position="257"/>
    </location>
</feature>
<evidence type="ECO:0000256" key="10">
    <source>
        <dbReference type="ARBA" id="ARBA00023128"/>
    </source>
</evidence>
<evidence type="ECO:0000256" key="12">
    <source>
        <dbReference type="ARBA" id="ARBA00025162"/>
    </source>
</evidence>
<dbReference type="InterPro" id="IPR005225">
    <property type="entry name" value="Small_GTP-bd"/>
</dbReference>
<keyword evidence="8" id="KW-0648">Protein biosynthesis</keyword>
<feature type="compositionally biased region" description="Basic residues" evidence="14">
    <location>
        <begin position="520"/>
        <end position="531"/>
    </location>
</feature>
<dbReference type="InterPro" id="IPR027417">
    <property type="entry name" value="P-loop_NTPase"/>
</dbReference>
<evidence type="ECO:0000256" key="3">
    <source>
        <dbReference type="ARBA" id="ARBA00022540"/>
    </source>
</evidence>
<feature type="compositionally biased region" description="Low complexity" evidence="14">
    <location>
        <begin position="56"/>
        <end position="80"/>
    </location>
</feature>
<feature type="compositionally biased region" description="Basic and acidic residues" evidence="14">
    <location>
        <begin position="1"/>
        <end position="10"/>
    </location>
</feature>
<dbReference type="OrthoDB" id="361630at2759"/>
<proteinExistence type="inferred from homology"/>
<reference evidence="17" key="2">
    <citation type="journal article" date="2009" name="Fungal Genet. Biol.">
        <title>The 2008 update of the Aspergillus nidulans genome annotation: a community effort.</title>
        <authorList>
            <person name="Wortman J.R."/>
            <person name="Gilsenan J.M."/>
            <person name="Joardar V."/>
            <person name="Deegan J."/>
            <person name="Clutterbuck J."/>
            <person name="Andersen M.R."/>
            <person name="Archer D."/>
            <person name="Bencina M."/>
            <person name="Braus G."/>
            <person name="Coutinho P."/>
            <person name="von Dohren H."/>
            <person name="Doonan J."/>
            <person name="Driessen A.J."/>
            <person name="Durek P."/>
            <person name="Espeso E."/>
            <person name="Fekete E."/>
            <person name="Flipphi M."/>
            <person name="Estrada C.G."/>
            <person name="Geysens S."/>
            <person name="Goldman G."/>
            <person name="de Groot P.W."/>
            <person name="Hansen K."/>
            <person name="Harris S.D."/>
            <person name="Heinekamp T."/>
            <person name="Helmstaedt K."/>
            <person name="Henrissat B."/>
            <person name="Hofmann G."/>
            <person name="Homan T."/>
            <person name="Horio T."/>
            <person name="Horiuchi H."/>
            <person name="James S."/>
            <person name="Jones M."/>
            <person name="Karaffa L."/>
            <person name="Karanyi Z."/>
            <person name="Kato M."/>
            <person name="Keller N."/>
            <person name="Kelly D.E."/>
            <person name="Kiel J.A."/>
            <person name="Kim J.M."/>
            <person name="van der Klei I.J."/>
            <person name="Klis F.M."/>
            <person name="Kovalchuk A."/>
            <person name="Krasevec N."/>
            <person name="Kubicek C.P."/>
            <person name="Liu B."/>
            <person name="Maccabe A."/>
            <person name="Meyer V."/>
            <person name="Mirabito P."/>
            <person name="Miskei M."/>
            <person name="Mos M."/>
            <person name="Mullins J."/>
            <person name="Nelson D.R."/>
            <person name="Nielsen J."/>
            <person name="Oakley B.R."/>
            <person name="Osmani S.A."/>
            <person name="Pakula T."/>
            <person name="Paszewski A."/>
            <person name="Paulsen I."/>
            <person name="Pilsyk S."/>
            <person name="Pocsi I."/>
            <person name="Punt P.J."/>
            <person name="Ram A.F."/>
            <person name="Ren Q."/>
            <person name="Robellet X."/>
            <person name="Robson G."/>
            <person name="Seiboth B."/>
            <person name="van Solingen P."/>
            <person name="Specht T."/>
            <person name="Sun J."/>
            <person name="Taheri-Talesh N."/>
            <person name="Takeshita N."/>
            <person name="Ussery D."/>
            <person name="vanKuyk P.A."/>
            <person name="Visser H."/>
            <person name="van de Vondervoort P.J."/>
            <person name="de Vries R.P."/>
            <person name="Walton J."/>
            <person name="Xiang X."/>
            <person name="Xiong Y."/>
            <person name="Zeng A.P."/>
            <person name="Brandt B.W."/>
            <person name="Cornell M.J."/>
            <person name="van den Hondel C.A."/>
            <person name="Visser J."/>
            <person name="Oliver S.G."/>
            <person name="Turner G."/>
        </authorList>
    </citation>
    <scope>GENOME REANNOTATION</scope>
    <source>
        <strain evidence="17">FGSC A4 / ATCC 38163 / CBS 112.46 / NRRL 194 / M139</strain>
    </source>
</reference>
<keyword evidence="7" id="KW-0862">Zinc</keyword>
<dbReference type="AlphaFoldDB" id="C8V429"/>
<dbReference type="Gene3D" id="3.40.50.10050">
    <property type="entry name" value="Translation initiation factor IF- 2, domain 3"/>
    <property type="match status" value="1"/>
</dbReference>
<evidence type="ECO:0000256" key="1">
    <source>
        <dbReference type="ARBA" id="ARBA00004173"/>
    </source>
</evidence>
<dbReference type="NCBIfam" id="TIGR00231">
    <property type="entry name" value="small_GTP"/>
    <property type="match status" value="1"/>
</dbReference>